<dbReference type="GeneID" id="49394849"/>
<keyword evidence="1" id="KW-0812">Transmembrane</keyword>
<feature type="transmembrane region" description="Helical" evidence="1">
    <location>
        <begin position="96"/>
        <end position="116"/>
    </location>
</feature>
<evidence type="ECO:0000313" key="2">
    <source>
        <dbReference type="EMBL" id="KRK26186.1"/>
    </source>
</evidence>
<feature type="transmembrane region" description="Helical" evidence="1">
    <location>
        <begin position="185"/>
        <end position="206"/>
    </location>
</feature>
<dbReference type="RefSeq" id="WP_056952456.1">
    <property type="nucleotide sequence ID" value="NZ_AZCU01000004.1"/>
</dbReference>
<name>A0A837RC90_LACPE</name>
<comment type="caution">
    <text evidence="2">The sequence shown here is derived from an EMBL/GenBank/DDBJ whole genome shotgun (WGS) entry which is preliminary data.</text>
</comment>
<sequence>MSTKVQRTTRYLLLDQLKLAGWSFFVLIWLFAVLPLLVDLLTGNLSHYSFFQDLASMNLGALFFLLIFIFGALTYDNFKLFIQNGISRRTYFSARLLSLILMSALCVIIGGIHFFAFHAPYMHWSTQQALLKTGTSLYAYAFGSNVTLNVALNLIFNWIFYIGTGLTGMACGTLLALFGKWAKTILIVGAPILGVIAIWLLAVVMVRSQSSFSYTGLEAFLKFLVGYPSHGPADAGYFNPVMPLITMLVGCGVIGTLAYLFNRKLRIRN</sequence>
<feature type="transmembrane region" description="Helical" evidence="1">
    <location>
        <begin position="21"/>
        <end position="42"/>
    </location>
</feature>
<proteinExistence type="predicted"/>
<accession>A0A837RC90</accession>
<keyword evidence="1" id="KW-1133">Transmembrane helix</keyword>
<evidence type="ECO:0000313" key="3">
    <source>
        <dbReference type="Proteomes" id="UP000051020"/>
    </source>
</evidence>
<reference evidence="2 3" key="1">
    <citation type="journal article" date="2015" name="Genome Announc.">
        <title>Expanding the biotechnology potential of lactobacilli through comparative genomics of 213 strains and associated genera.</title>
        <authorList>
            <person name="Sun Z."/>
            <person name="Harris H.M."/>
            <person name="McCann A."/>
            <person name="Guo C."/>
            <person name="Argimon S."/>
            <person name="Zhang W."/>
            <person name="Yang X."/>
            <person name="Jeffery I.B."/>
            <person name="Cooney J.C."/>
            <person name="Kagawa T.F."/>
            <person name="Liu W."/>
            <person name="Song Y."/>
            <person name="Salvetti E."/>
            <person name="Wrobel A."/>
            <person name="Rasinkangas P."/>
            <person name="Parkhill J."/>
            <person name="Rea M.C."/>
            <person name="O'Sullivan O."/>
            <person name="Ritari J."/>
            <person name="Douillard F.P."/>
            <person name="Paul Ross R."/>
            <person name="Yang R."/>
            <person name="Briner A.E."/>
            <person name="Felis G.E."/>
            <person name="de Vos W.M."/>
            <person name="Barrangou R."/>
            <person name="Klaenhammer T.R."/>
            <person name="Caufield P.W."/>
            <person name="Cui Y."/>
            <person name="Zhang H."/>
            <person name="O'Toole P.W."/>
        </authorList>
    </citation>
    <scope>NUCLEOTIDE SEQUENCE [LARGE SCALE GENOMIC DNA]</scope>
    <source>
        <strain evidence="2 3">DSM 20314</strain>
    </source>
</reference>
<protein>
    <submittedName>
        <fullName evidence="2">Abc superfamily atp binding cassette transporter, permease protein</fullName>
    </submittedName>
</protein>
<organism evidence="2 3">
    <name type="scientific">Lactiplantibacillus pentosus DSM 20314</name>
    <dbReference type="NCBI Taxonomy" id="1423791"/>
    <lineage>
        <taxon>Bacteria</taxon>
        <taxon>Bacillati</taxon>
        <taxon>Bacillota</taxon>
        <taxon>Bacilli</taxon>
        <taxon>Lactobacillales</taxon>
        <taxon>Lactobacillaceae</taxon>
        <taxon>Lactiplantibacillus</taxon>
    </lineage>
</organism>
<feature type="transmembrane region" description="Helical" evidence="1">
    <location>
        <begin position="241"/>
        <end position="261"/>
    </location>
</feature>
<keyword evidence="1" id="KW-0472">Membrane</keyword>
<feature type="transmembrane region" description="Helical" evidence="1">
    <location>
        <begin position="158"/>
        <end position="178"/>
    </location>
</feature>
<feature type="transmembrane region" description="Helical" evidence="1">
    <location>
        <begin position="54"/>
        <end position="75"/>
    </location>
</feature>
<gene>
    <name evidence="2" type="ORF">FD24_GL002527</name>
</gene>
<dbReference type="AlphaFoldDB" id="A0A837RC90"/>
<evidence type="ECO:0000256" key="1">
    <source>
        <dbReference type="SAM" id="Phobius"/>
    </source>
</evidence>
<dbReference type="EMBL" id="AZCU01000004">
    <property type="protein sequence ID" value="KRK26186.1"/>
    <property type="molecule type" value="Genomic_DNA"/>
</dbReference>
<dbReference type="Proteomes" id="UP000051020">
    <property type="component" value="Unassembled WGS sequence"/>
</dbReference>